<evidence type="ECO:0000313" key="2">
    <source>
        <dbReference type="Proteomes" id="UP001165190"/>
    </source>
</evidence>
<dbReference type="AlphaFoldDB" id="A0A9W7LND2"/>
<protein>
    <recommendedName>
        <fullName evidence="3">Reverse transcriptase Ty1/copia-type domain-containing protein</fullName>
    </recommendedName>
</protein>
<organism evidence="1 2">
    <name type="scientific">Hibiscus trionum</name>
    <name type="common">Flower of an hour</name>
    <dbReference type="NCBI Taxonomy" id="183268"/>
    <lineage>
        <taxon>Eukaryota</taxon>
        <taxon>Viridiplantae</taxon>
        <taxon>Streptophyta</taxon>
        <taxon>Embryophyta</taxon>
        <taxon>Tracheophyta</taxon>
        <taxon>Spermatophyta</taxon>
        <taxon>Magnoliopsida</taxon>
        <taxon>eudicotyledons</taxon>
        <taxon>Gunneridae</taxon>
        <taxon>Pentapetalae</taxon>
        <taxon>rosids</taxon>
        <taxon>malvids</taxon>
        <taxon>Malvales</taxon>
        <taxon>Malvaceae</taxon>
        <taxon>Malvoideae</taxon>
        <taxon>Hibiscus</taxon>
    </lineage>
</organism>
<dbReference type="Proteomes" id="UP001165190">
    <property type="component" value="Unassembled WGS sequence"/>
</dbReference>
<dbReference type="OrthoDB" id="1751476at2759"/>
<reference evidence="1" key="1">
    <citation type="submission" date="2023-05" db="EMBL/GenBank/DDBJ databases">
        <title>Genome and transcriptome analyses reveal genes involved in the formation of fine ridges on petal epidermal cells in Hibiscus trionum.</title>
        <authorList>
            <person name="Koshimizu S."/>
            <person name="Masuda S."/>
            <person name="Ishii T."/>
            <person name="Shirasu K."/>
            <person name="Hoshino A."/>
            <person name="Arita M."/>
        </authorList>
    </citation>
    <scope>NUCLEOTIDE SEQUENCE</scope>
    <source>
        <strain evidence="1">Hamamatsu line</strain>
    </source>
</reference>
<dbReference type="InterPro" id="IPR012337">
    <property type="entry name" value="RNaseH-like_sf"/>
</dbReference>
<proteinExistence type="predicted"/>
<sequence length="297" mass="33553">MARTMLYENNLPKSFWAEATNTACYIINRVMIRPILKKTPFEILKSKKPKISYFQPFGCKCFVLNNGKDNLESIHVVFDDNLLSRNESCDDDDVGIIEAIDGGQTSKVDGIPTKEEEVQDPPLEALKELALEEKEVTYPREFIYVKGGEILGDPSNGDMLKKFGLENVKPQATSMSSSIKLDKDEGGKFHASPRESHLVAIQRIFRYLRDTPCLGLWYPKDSSFDLHAFSDADYGGSLSTTEAEYMSLESCCAQVLWMKQQLLDYGVQVDIIPFMCDNTSVICLTKNPIQHSRTKHI</sequence>
<keyword evidence="2" id="KW-1185">Reference proteome</keyword>
<gene>
    <name evidence="1" type="ORF">HRI_000758700</name>
</gene>
<evidence type="ECO:0008006" key="3">
    <source>
        <dbReference type="Google" id="ProtNLM"/>
    </source>
</evidence>
<evidence type="ECO:0000313" key="1">
    <source>
        <dbReference type="EMBL" id="GMI70894.1"/>
    </source>
</evidence>
<dbReference type="EMBL" id="BSYR01000010">
    <property type="protein sequence ID" value="GMI70894.1"/>
    <property type="molecule type" value="Genomic_DNA"/>
</dbReference>
<name>A0A9W7LND2_HIBTR</name>
<dbReference type="PANTHER" id="PTHR11439">
    <property type="entry name" value="GAG-POL-RELATED RETROTRANSPOSON"/>
    <property type="match status" value="1"/>
</dbReference>
<dbReference type="CDD" id="cd09272">
    <property type="entry name" value="RNase_HI_RT_Ty1"/>
    <property type="match status" value="1"/>
</dbReference>
<dbReference type="PANTHER" id="PTHR11439:SF495">
    <property type="entry name" value="REVERSE TRANSCRIPTASE, RNA-DEPENDENT DNA POLYMERASE-RELATED"/>
    <property type="match status" value="1"/>
</dbReference>
<dbReference type="SUPFAM" id="SSF53098">
    <property type="entry name" value="Ribonuclease H-like"/>
    <property type="match status" value="1"/>
</dbReference>
<comment type="caution">
    <text evidence="1">The sequence shown here is derived from an EMBL/GenBank/DDBJ whole genome shotgun (WGS) entry which is preliminary data.</text>
</comment>
<accession>A0A9W7LND2</accession>